<dbReference type="PANTHER" id="PTHR21501">
    <property type="entry name" value="PROTEIN FAM-161"/>
    <property type="match status" value="1"/>
</dbReference>
<dbReference type="InterPro" id="IPR051655">
    <property type="entry name" value="FAM161"/>
</dbReference>
<dbReference type="GeneID" id="107123166"/>
<dbReference type="RefSeq" id="XP_015281840.1">
    <property type="nucleotide sequence ID" value="XM_015426354.1"/>
</dbReference>
<proteinExistence type="inferred from homology"/>
<organism evidence="3 4">
    <name type="scientific">Gekko japonicus</name>
    <name type="common">Schlegel's Japanese gecko</name>
    <dbReference type="NCBI Taxonomy" id="146911"/>
    <lineage>
        <taxon>Eukaryota</taxon>
        <taxon>Metazoa</taxon>
        <taxon>Chordata</taxon>
        <taxon>Craniata</taxon>
        <taxon>Vertebrata</taxon>
        <taxon>Euteleostomi</taxon>
        <taxon>Lepidosauria</taxon>
        <taxon>Squamata</taxon>
        <taxon>Bifurcata</taxon>
        <taxon>Gekkota</taxon>
        <taxon>Gekkonidae</taxon>
        <taxon>Gekkoninae</taxon>
        <taxon>Gekko</taxon>
    </lineage>
</organism>
<gene>
    <name evidence="4" type="primary">FAM161B</name>
</gene>
<reference evidence="4" key="1">
    <citation type="submission" date="2025-08" db="UniProtKB">
        <authorList>
            <consortium name="RefSeq"/>
        </authorList>
    </citation>
    <scope>IDENTIFICATION</scope>
</reference>
<protein>
    <submittedName>
        <fullName evidence="4">Protein FAM161B</fullName>
    </submittedName>
</protein>
<keyword evidence="3" id="KW-1185">Reference proteome</keyword>
<evidence type="ECO:0000313" key="4">
    <source>
        <dbReference type="RefSeq" id="XP_015281840.1"/>
    </source>
</evidence>
<keyword evidence="2" id="KW-0175">Coiled coil</keyword>
<evidence type="ECO:0000256" key="1">
    <source>
        <dbReference type="ARBA" id="ARBA00006663"/>
    </source>
</evidence>
<comment type="similarity">
    <text evidence="1">Belongs to the FAM161 family.</text>
</comment>
<accession>A0ABM1L7A3</accession>
<name>A0ABM1L7A3_GEKJA</name>
<dbReference type="PANTHER" id="PTHR21501:SF4">
    <property type="entry name" value="PROTEIN FAM161B"/>
    <property type="match status" value="1"/>
</dbReference>
<dbReference type="InterPro" id="IPR019579">
    <property type="entry name" value="FAM161A/B"/>
</dbReference>
<evidence type="ECO:0000313" key="3">
    <source>
        <dbReference type="Proteomes" id="UP000694871"/>
    </source>
</evidence>
<dbReference type="Proteomes" id="UP000694871">
    <property type="component" value="Unplaced"/>
</dbReference>
<evidence type="ECO:0000256" key="2">
    <source>
        <dbReference type="ARBA" id="ARBA00023054"/>
    </source>
</evidence>
<sequence>MVNMERPGVFSPCDCSAQKGNLAELKEPYSQVFPVKAESESEDAPQGSTAAVSRRSELLEFLQPDEDIITTSSSGFYDSLQTLQRKKKQCLLELGLMYQVKLENSHKLSTDVKELEDFFQDNGRLTVPRTYHEALKSGNIRHYSSLTDLGTDGPTNEQTRHSFPQFFSRPKSASAAWISSITVPQPFKMTLREARKKSQLLKSHTVLEKDTYKKQSQEEAECQKQFRAQPVPAHVYLPLYQEIMEKNEIRRQVETQKRRELLLSTQKPFSFQEKEEKRKEAIRQKVLEILASAEKSVPKVGKTISRSIHEPMFGDKLKEAELFRKIRIQMRAKDLLENSWAPVELGNRQRGKESQIASRNREQKLSFLQDNFSFKPRINTSVPDFEGLYWAFQREAINKREIKEATHNKPFKLRTSNLRCKHQMTNQKMPDCQQSSKTPIQRSRSLTCLSSLSANTLPVYITDAVRKRESAIKSLQQDKKYKENEGIRWAEQQKRKCQAMQKSVNYRAKAMDPHKSLYETHKEKLEQNWQNDRKRTKEYEKELEDMKTRVKNRPYLFEQVTKCGARQGAQRLYRDTLQQFGLNEDFVRSKGREAIDLVGIEQSESKRYLKYMKPFSST</sequence>
<dbReference type="Pfam" id="PF10595">
    <property type="entry name" value="FAM161A_B"/>
    <property type="match status" value="1"/>
</dbReference>